<keyword evidence="3" id="KW-1185">Reference proteome</keyword>
<dbReference type="Pfam" id="PF15476">
    <property type="entry name" value="SAP25"/>
    <property type="match status" value="1"/>
</dbReference>
<feature type="region of interest" description="Disordered" evidence="1">
    <location>
        <begin position="446"/>
        <end position="470"/>
    </location>
</feature>
<evidence type="ECO:0000313" key="2">
    <source>
        <dbReference type="EMBL" id="GCC38641.1"/>
    </source>
</evidence>
<dbReference type="GO" id="GO:0006355">
    <property type="term" value="P:regulation of DNA-templated transcription"/>
    <property type="evidence" value="ECO:0007669"/>
    <property type="project" value="InterPro"/>
</dbReference>
<protein>
    <submittedName>
        <fullName evidence="2">Uncharacterized protein</fullName>
    </submittedName>
</protein>
<sequence length="502" mass="55004">MDDTDNAVVEADIRVSDCDVANYPTPSKDSHSPPKTGASLNSARTGEEEGLWSHEPAMGEGSDQRTGSEGNQSWDCPESPSSDSDDYISDFDSVLSDEELTGEHDYLRSLLRIIGEPPPFPYYSEFEKAMNSPGIKSSFSSLHAGGGETVHNQLAALSSDRVKSSSFNNVGDASTSSSRTASQCREVTHSGVVAPFSNRTLSHPSFHSFYAAVSSQQSQSVFAELDDCRFKNKDSTDSYSRPDHTVKSEASILRSQEIHMPAIHQCEFFYTDPMLPSGYRVYNRLSLPTRQVLQGLRLNTPSPIMSASVAPSVQRDSHTPVSHASHSLNRCQEQSRPVSTAECDAISTLLDLRQCGHIDSTRTETMQCTLKSKCVHQSKDHPDIGTNCVKLPANPGDSNIKDCDVPKQKNPQFNSWSKTSMESSPTTELYKIKHVAESKWELKYADSTKASTKSEGRPSSTSSETKIKTEKLLCSGRESVDFVGIVPDISQENEVSSCNFPT</sequence>
<dbReference type="Proteomes" id="UP000287033">
    <property type="component" value="Unassembled WGS sequence"/>
</dbReference>
<dbReference type="EMBL" id="BEZZ01001222">
    <property type="protein sequence ID" value="GCC38641.1"/>
    <property type="molecule type" value="Genomic_DNA"/>
</dbReference>
<name>A0A401T7J4_CHIPU</name>
<evidence type="ECO:0000313" key="3">
    <source>
        <dbReference type="Proteomes" id="UP000287033"/>
    </source>
</evidence>
<dbReference type="AlphaFoldDB" id="A0A401T7J4"/>
<reference evidence="2 3" key="1">
    <citation type="journal article" date="2018" name="Nat. Ecol. Evol.">
        <title>Shark genomes provide insights into elasmobranch evolution and the origin of vertebrates.</title>
        <authorList>
            <person name="Hara Y"/>
            <person name="Yamaguchi K"/>
            <person name="Onimaru K"/>
            <person name="Kadota M"/>
            <person name="Koyanagi M"/>
            <person name="Keeley SD"/>
            <person name="Tatsumi K"/>
            <person name="Tanaka K"/>
            <person name="Motone F"/>
            <person name="Kageyama Y"/>
            <person name="Nozu R"/>
            <person name="Adachi N"/>
            <person name="Nishimura O"/>
            <person name="Nakagawa R"/>
            <person name="Tanegashima C"/>
            <person name="Kiyatake I"/>
            <person name="Matsumoto R"/>
            <person name="Murakumo K"/>
            <person name="Nishida K"/>
            <person name="Terakita A"/>
            <person name="Kuratani S"/>
            <person name="Sato K"/>
            <person name="Hyodo S Kuraku.S."/>
        </authorList>
    </citation>
    <scope>NUCLEOTIDE SEQUENCE [LARGE SCALE GENOMIC DNA]</scope>
</reference>
<gene>
    <name evidence="2" type="ORF">chiPu_0017156</name>
</gene>
<organism evidence="2 3">
    <name type="scientific">Chiloscyllium punctatum</name>
    <name type="common">Brownbanded bambooshark</name>
    <name type="synonym">Hemiscyllium punctatum</name>
    <dbReference type="NCBI Taxonomy" id="137246"/>
    <lineage>
        <taxon>Eukaryota</taxon>
        <taxon>Metazoa</taxon>
        <taxon>Chordata</taxon>
        <taxon>Craniata</taxon>
        <taxon>Vertebrata</taxon>
        <taxon>Chondrichthyes</taxon>
        <taxon>Elasmobranchii</taxon>
        <taxon>Galeomorphii</taxon>
        <taxon>Galeoidea</taxon>
        <taxon>Orectolobiformes</taxon>
        <taxon>Hemiscylliidae</taxon>
        <taxon>Chiloscyllium</taxon>
    </lineage>
</organism>
<evidence type="ECO:0000256" key="1">
    <source>
        <dbReference type="SAM" id="MobiDB-lite"/>
    </source>
</evidence>
<dbReference type="InterPro" id="IPR029163">
    <property type="entry name" value="SAP25"/>
</dbReference>
<dbReference type="GO" id="GO:0005737">
    <property type="term" value="C:cytoplasm"/>
    <property type="evidence" value="ECO:0007669"/>
    <property type="project" value="InterPro"/>
</dbReference>
<feature type="compositionally biased region" description="Low complexity" evidence="1">
    <location>
        <begin position="73"/>
        <end position="82"/>
    </location>
</feature>
<comment type="caution">
    <text evidence="2">The sequence shown here is derived from an EMBL/GenBank/DDBJ whole genome shotgun (WGS) entry which is preliminary data.</text>
</comment>
<feature type="compositionally biased region" description="Polar residues" evidence="1">
    <location>
        <begin position="319"/>
        <end position="333"/>
    </location>
</feature>
<feature type="region of interest" description="Disordered" evidence="1">
    <location>
        <begin position="1"/>
        <end position="89"/>
    </location>
</feature>
<accession>A0A401T7J4</accession>
<dbReference type="OrthoDB" id="9945911at2759"/>
<proteinExistence type="predicted"/>
<dbReference type="GO" id="GO:0005634">
    <property type="term" value="C:nucleus"/>
    <property type="evidence" value="ECO:0007669"/>
    <property type="project" value="InterPro"/>
</dbReference>
<feature type="compositionally biased region" description="Basic and acidic residues" evidence="1">
    <location>
        <begin position="446"/>
        <end position="456"/>
    </location>
</feature>
<feature type="region of interest" description="Disordered" evidence="1">
    <location>
        <begin position="314"/>
        <end position="333"/>
    </location>
</feature>